<organism evidence="1 2">
    <name type="scientific">Smittium culicis</name>
    <dbReference type="NCBI Taxonomy" id="133412"/>
    <lineage>
        <taxon>Eukaryota</taxon>
        <taxon>Fungi</taxon>
        <taxon>Fungi incertae sedis</taxon>
        <taxon>Zoopagomycota</taxon>
        <taxon>Kickxellomycotina</taxon>
        <taxon>Harpellomycetes</taxon>
        <taxon>Harpellales</taxon>
        <taxon>Legeriomycetaceae</taxon>
        <taxon>Smittium</taxon>
    </lineage>
</organism>
<name>A0A1R1Y3I3_9FUNG</name>
<proteinExistence type="predicted"/>
<sequence>MNYFDSEGLKYPDFSEINFYIEKVKNVSEALKSNQQKLHCFSNLPPDYTMAQIQLAQLIQYHVFIQNF</sequence>
<comment type="caution">
    <text evidence="1">The sequence shown here is derived from an EMBL/GenBank/DDBJ whole genome shotgun (WGS) entry which is preliminary data.</text>
</comment>
<dbReference type="OrthoDB" id="5372507at2759"/>
<dbReference type="AlphaFoldDB" id="A0A1R1Y3I3"/>
<evidence type="ECO:0000313" key="1">
    <source>
        <dbReference type="EMBL" id="OMJ21296.1"/>
    </source>
</evidence>
<gene>
    <name evidence="1" type="ORF">AYI70_g3563</name>
</gene>
<protein>
    <submittedName>
        <fullName evidence="1">Uncharacterized protein</fullName>
    </submittedName>
</protein>
<evidence type="ECO:0000313" key="2">
    <source>
        <dbReference type="Proteomes" id="UP000187283"/>
    </source>
</evidence>
<dbReference type="Proteomes" id="UP000187283">
    <property type="component" value="Unassembled WGS sequence"/>
</dbReference>
<keyword evidence="2" id="KW-1185">Reference proteome</keyword>
<reference evidence="1 2" key="1">
    <citation type="submission" date="2017-01" db="EMBL/GenBank/DDBJ databases">
        <authorList>
            <person name="Mah S.A."/>
            <person name="Swanson W.J."/>
            <person name="Moy G.W."/>
            <person name="Vacquier V.D."/>
        </authorList>
    </citation>
    <scope>NUCLEOTIDE SEQUENCE [LARGE SCALE GENOMIC DNA]</scope>
    <source>
        <strain evidence="1 2">GSMNP</strain>
    </source>
</reference>
<accession>A0A1R1Y3I3</accession>
<dbReference type="EMBL" id="LSSN01001037">
    <property type="protein sequence ID" value="OMJ21296.1"/>
    <property type="molecule type" value="Genomic_DNA"/>
</dbReference>